<reference evidence="1" key="1">
    <citation type="submission" date="2023-01" db="EMBL/GenBank/DDBJ databases">
        <title>Sulfurovum sp. XTW-4 genome assembly.</title>
        <authorList>
            <person name="Wang J."/>
        </authorList>
    </citation>
    <scope>NUCLEOTIDE SEQUENCE</scope>
    <source>
        <strain evidence="1">XTW-4</strain>
    </source>
</reference>
<gene>
    <name evidence="1" type="ORF">PF327_10765</name>
</gene>
<comment type="caution">
    <text evidence="1">The sequence shown here is derived from an EMBL/GenBank/DDBJ whole genome shotgun (WGS) entry which is preliminary data.</text>
</comment>
<name>A0ABT7QUA3_9BACT</name>
<protein>
    <submittedName>
        <fullName evidence="1">Uncharacterized protein</fullName>
    </submittedName>
</protein>
<sequence length="480" mass="52538">MATIGEEIGLELVSTNVAESAPTYDANSAYNEGDIVKDGDYLYRIQFPLDIEIGTFDELADAFKGDIVQYNGKLYELTEDFSIYPIDANTDAGFNAQVQGGYHVGDAYSIMWKDAKVGDSIRLPKFSGLNIVTWGTKTITAITGSSYDLIYVWDDSATYPDEYETVTLASFSNSLSKGTQFMYKDTIYMSDYEYSIAGDYVNYPPGTSVVPNRWVPVEYRKVLISYINPLKVFDGANINPAIHDGSVSDMQYVIKGLEEFNAFTLAKVLASSLTYTFTLPVGDPDYGLWLNGSSVASGGNGIVKTDTVSIDCTRDAAGILSDYPTTVIFYADMQMPVNSTVTITLSYGSIIQIGDFTMNNTVSDGLTNLEFSHAIQDYNDYTPDAWGGISEGVKAVVTKFNITMDVNIEDYDRMVSFHESIIRKFVTVDGSDSGTAVAGSKIFNSLTRRVLITSVSSKTVNDNGRLGQKGVITLSAREIV</sequence>
<proteinExistence type="predicted"/>
<organism evidence="1 2">
    <name type="scientific">Sulfurovum xiamenensis</name>
    <dbReference type="NCBI Taxonomy" id="3019066"/>
    <lineage>
        <taxon>Bacteria</taxon>
        <taxon>Pseudomonadati</taxon>
        <taxon>Campylobacterota</taxon>
        <taxon>Epsilonproteobacteria</taxon>
        <taxon>Campylobacterales</taxon>
        <taxon>Sulfurovaceae</taxon>
        <taxon>Sulfurovum</taxon>
    </lineage>
</organism>
<accession>A0ABT7QUA3</accession>
<keyword evidence="2" id="KW-1185">Reference proteome</keyword>
<dbReference type="RefSeq" id="WP_289402576.1">
    <property type="nucleotide sequence ID" value="NZ_JAQIBC010000012.1"/>
</dbReference>
<dbReference type="Proteomes" id="UP001169066">
    <property type="component" value="Unassembled WGS sequence"/>
</dbReference>
<evidence type="ECO:0000313" key="2">
    <source>
        <dbReference type="Proteomes" id="UP001169066"/>
    </source>
</evidence>
<dbReference type="EMBL" id="JAQIBC010000012">
    <property type="protein sequence ID" value="MDM5264676.1"/>
    <property type="molecule type" value="Genomic_DNA"/>
</dbReference>
<evidence type="ECO:0000313" key="1">
    <source>
        <dbReference type="EMBL" id="MDM5264676.1"/>
    </source>
</evidence>